<dbReference type="Gene3D" id="1.10.510.10">
    <property type="entry name" value="Transferase(Phosphotransferase) domain 1"/>
    <property type="match status" value="1"/>
</dbReference>
<protein>
    <recommendedName>
        <fullName evidence="9">DNA damage response protein kinase DUN1</fullName>
    </recommendedName>
</protein>
<dbReference type="Proteomes" id="UP001306508">
    <property type="component" value="Unassembled WGS sequence"/>
</dbReference>
<evidence type="ECO:0000256" key="2">
    <source>
        <dbReference type="ARBA" id="ARBA00022741"/>
    </source>
</evidence>
<dbReference type="FunFam" id="1.10.510.10:FF:000732">
    <property type="entry name" value="Protein serine-threonine kinase"/>
    <property type="match status" value="1"/>
</dbReference>
<accession>A0AAN7W0U3</accession>
<dbReference type="Gene3D" id="2.60.200.20">
    <property type="match status" value="1"/>
</dbReference>
<name>A0AAN7W0U3_9SACH</name>
<comment type="caution">
    <text evidence="7">The sequence shown here is derived from an EMBL/GenBank/DDBJ whole genome shotgun (WGS) entry which is preliminary data.</text>
</comment>
<dbReference type="PROSITE" id="PS50006">
    <property type="entry name" value="FHA_DOMAIN"/>
    <property type="match status" value="1"/>
</dbReference>
<dbReference type="GO" id="GO:0004672">
    <property type="term" value="F:protein kinase activity"/>
    <property type="evidence" value="ECO:0007669"/>
    <property type="project" value="InterPro"/>
</dbReference>
<dbReference type="PROSITE" id="PS00107">
    <property type="entry name" value="PROTEIN_KINASE_ATP"/>
    <property type="match status" value="1"/>
</dbReference>
<feature type="domain" description="Protein kinase" evidence="6">
    <location>
        <begin position="216"/>
        <end position="496"/>
    </location>
</feature>
<reference evidence="8" key="1">
    <citation type="submission" date="2023-07" db="EMBL/GenBank/DDBJ databases">
        <title>A draft genome of Kazachstania heterogenica Y-27499.</title>
        <authorList>
            <person name="Donic C."/>
            <person name="Kralova J.S."/>
            <person name="Fidel L."/>
            <person name="Ben-Dor S."/>
            <person name="Jung S."/>
        </authorList>
    </citation>
    <scope>NUCLEOTIDE SEQUENCE [LARGE SCALE GENOMIC DNA]</scope>
    <source>
        <strain evidence="8">Y27499</strain>
    </source>
</reference>
<dbReference type="GO" id="GO:0005524">
    <property type="term" value="F:ATP binding"/>
    <property type="evidence" value="ECO:0007669"/>
    <property type="project" value="UniProtKB-UniRule"/>
</dbReference>
<dbReference type="Pfam" id="PF00069">
    <property type="entry name" value="Pkinase"/>
    <property type="match status" value="1"/>
</dbReference>
<keyword evidence="8" id="KW-1185">Reference proteome</keyword>
<evidence type="ECO:0008006" key="9">
    <source>
        <dbReference type="Google" id="ProtNLM"/>
    </source>
</evidence>
<dbReference type="InterPro" id="IPR011009">
    <property type="entry name" value="Kinase-like_dom_sf"/>
</dbReference>
<gene>
    <name evidence="7" type="ORF">RI543_004403</name>
</gene>
<dbReference type="InterPro" id="IPR008271">
    <property type="entry name" value="Ser/Thr_kinase_AS"/>
</dbReference>
<dbReference type="PROSITE" id="PS50011">
    <property type="entry name" value="PROTEIN_KINASE_DOM"/>
    <property type="match status" value="1"/>
</dbReference>
<dbReference type="CDD" id="cd05117">
    <property type="entry name" value="STKc_CAMK"/>
    <property type="match status" value="1"/>
</dbReference>
<feature type="binding site" evidence="4">
    <location>
        <position position="245"/>
    </location>
    <ligand>
        <name>ATP</name>
        <dbReference type="ChEBI" id="CHEBI:30616"/>
    </ligand>
</feature>
<organism evidence="7 8">
    <name type="scientific">Arxiozyma heterogenica</name>
    <dbReference type="NCBI Taxonomy" id="278026"/>
    <lineage>
        <taxon>Eukaryota</taxon>
        <taxon>Fungi</taxon>
        <taxon>Dikarya</taxon>
        <taxon>Ascomycota</taxon>
        <taxon>Saccharomycotina</taxon>
        <taxon>Saccharomycetes</taxon>
        <taxon>Saccharomycetales</taxon>
        <taxon>Saccharomycetaceae</taxon>
        <taxon>Arxiozyma</taxon>
    </lineage>
</organism>
<feature type="domain" description="FHA" evidence="5">
    <location>
        <begin position="56"/>
        <end position="112"/>
    </location>
</feature>
<dbReference type="InterPro" id="IPR008984">
    <property type="entry name" value="SMAD_FHA_dom_sf"/>
</dbReference>
<dbReference type="EMBL" id="JAWIZZ010000053">
    <property type="protein sequence ID" value="KAK5778731.1"/>
    <property type="molecule type" value="Genomic_DNA"/>
</dbReference>
<dbReference type="InterPro" id="IPR017441">
    <property type="entry name" value="Protein_kinase_ATP_BS"/>
</dbReference>
<dbReference type="InterPro" id="IPR000719">
    <property type="entry name" value="Prot_kinase_dom"/>
</dbReference>
<evidence type="ECO:0000259" key="6">
    <source>
        <dbReference type="PROSITE" id="PS50011"/>
    </source>
</evidence>
<proteinExistence type="inferred from homology"/>
<evidence type="ECO:0000256" key="1">
    <source>
        <dbReference type="ARBA" id="ARBA00005575"/>
    </source>
</evidence>
<dbReference type="Pfam" id="PF00498">
    <property type="entry name" value="FHA"/>
    <property type="match status" value="1"/>
</dbReference>
<keyword evidence="2 4" id="KW-0547">Nucleotide-binding</keyword>
<evidence type="ECO:0000313" key="7">
    <source>
        <dbReference type="EMBL" id="KAK5778731.1"/>
    </source>
</evidence>
<dbReference type="SMART" id="SM00240">
    <property type="entry name" value="FHA"/>
    <property type="match status" value="1"/>
</dbReference>
<evidence type="ECO:0000256" key="3">
    <source>
        <dbReference type="ARBA" id="ARBA00022840"/>
    </source>
</evidence>
<dbReference type="PANTHER" id="PTHR24347">
    <property type="entry name" value="SERINE/THREONINE-PROTEIN KINASE"/>
    <property type="match status" value="1"/>
</dbReference>
<evidence type="ECO:0000259" key="5">
    <source>
        <dbReference type="PROSITE" id="PS50006"/>
    </source>
</evidence>
<dbReference type="SUPFAM" id="SSF56112">
    <property type="entry name" value="Protein kinase-like (PK-like)"/>
    <property type="match status" value="1"/>
</dbReference>
<dbReference type="SUPFAM" id="SSF49879">
    <property type="entry name" value="SMAD/FHA domain"/>
    <property type="match status" value="1"/>
</dbReference>
<sequence>MFTKITKRERSDELVIQETKRQQTGLGETLKLQIATLVNIIPGKEQKIAIYNKPVTTIGRSRSCDIILREPDISTVHCELNLINMNVDGIERQLLNIIDRSRNGTFINGNRLVRKDCILKNGDKVVFGKSCSFLFKYPSFSETLDQTFQSNNVTEKSQVKIDSVNENVGNSTDENILIPSQKDDTVFKKPQFAFTSSQNAAFKIMKTKPKSVFDKYILGKDLGSGHYAIVKEGKNKKTGQTVAIKIFHPQKNDDQKKSKQFREETSILMSIHHPNIVNLLDSFVEPLSKSQIQKYLVLEKVDDGELFDRVVKKTCLRQDESKALFKQIITGLKYLHGQNIIHRDIKPENILLNITKRTSPDQKQLGPWDPDEIDIQVKIADFGLAKFTGELQFTNTLCGTPSYVAPEVLTKKGYTSKVDLWSAGVILYVCLCGFPPFSDQLGPPSLKEQILQAKYAFYSPYWDNIDDTILHLISNLLVLDPEKRYDVDDVLAHPWFKDVRNAEVATDMKRLQLSENQLPKTYTELSCL</sequence>
<evidence type="ECO:0000313" key="8">
    <source>
        <dbReference type="Proteomes" id="UP001306508"/>
    </source>
</evidence>
<comment type="similarity">
    <text evidence="1">Belongs to the protein kinase superfamily. CAMK Ser/Thr protein kinase family. CHEK2 subfamily.</text>
</comment>
<dbReference type="InterPro" id="IPR000253">
    <property type="entry name" value="FHA_dom"/>
</dbReference>
<dbReference type="PROSITE" id="PS00108">
    <property type="entry name" value="PROTEIN_KINASE_ST"/>
    <property type="match status" value="1"/>
</dbReference>
<evidence type="ECO:0000256" key="4">
    <source>
        <dbReference type="PROSITE-ProRule" id="PRU10141"/>
    </source>
</evidence>
<dbReference type="SMART" id="SM00220">
    <property type="entry name" value="S_TKc"/>
    <property type="match status" value="1"/>
</dbReference>
<dbReference type="AlphaFoldDB" id="A0AAN7W0U3"/>
<keyword evidence="3 4" id="KW-0067">ATP-binding</keyword>